<gene>
    <name evidence="3" type="ORF">C1I98_30480</name>
</gene>
<dbReference type="Proteomes" id="UP000248544">
    <property type="component" value="Unassembled WGS sequence"/>
</dbReference>
<feature type="transmembrane region" description="Helical" evidence="2">
    <location>
        <begin position="93"/>
        <end position="109"/>
    </location>
</feature>
<feature type="transmembrane region" description="Helical" evidence="2">
    <location>
        <begin position="69"/>
        <end position="86"/>
    </location>
</feature>
<reference evidence="3 4" key="1">
    <citation type="submission" date="2018-01" db="EMBL/GenBank/DDBJ databases">
        <title>Draft genome sequence of Sphaerisporangium sp. 7K107.</title>
        <authorList>
            <person name="Sahin N."/>
            <person name="Saygin H."/>
            <person name="Ay H."/>
        </authorList>
    </citation>
    <scope>NUCLEOTIDE SEQUENCE [LARGE SCALE GENOMIC DNA]</scope>
    <source>
        <strain evidence="3 4">7K107</strain>
    </source>
</reference>
<evidence type="ECO:0008006" key="5">
    <source>
        <dbReference type="Google" id="ProtNLM"/>
    </source>
</evidence>
<feature type="transmembrane region" description="Helical" evidence="2">
    <location>
        <begin position="115"/>
        <end position="134"/>
    </location>
</feature>
<evidence type="ECO:0000313" key="3">
    <source>
        <dbReference type="EMBL" id="PZG31051.1"/>
    </source>
</evidence>
<dbReference type="EMBL" id="POUA01000334">
    <property type="protein sequence ID" value="PZG31051.1"/>
    <property type="molecule type" value="Genomic_DNA"/>
</dbReference>
<comment type="caution">
    <text evidence="3">The sequence shown here is derived from an EMBL/GenBank/DDBJ whole genome shotgun (WGS) entry which is preliminary data.</text>
</comment>
<proteinExistence type="predicted"/>
<protein>
    <recommendedName>
        <fullName evidence="5">CPBP family intramembrane metalloprotease</fullName>
    </recommendedName>
</protein>
<dbReference type="AlphaFoldDB" id="A0A2W2F660"/>
<keyword evidence="2" id="KW-0472">Membrane</keyword>
<keyword evidence="2" id="KW-1133">Transmembrane helix</keyword>
<accession>A0A2W2F660</accession>
<feature type="transmembrane region" description="Helical" evidence="2">
    <location>
        <begin position="25"/>
        <end position="49"/>
    </location>
</feature>
<feature type="transmembrane region" description="Helical" evidence="2">
    <location>
        <begin position="146"/>
        <end position="166"/>
    </location>
</feature>
<sequence>MTTTTTPQQLAFWRKPPTPFTANPLMAGVSIHIAIYLPGTITTLAGWATGKPASAAWEDPPLLDHAFDWLAAMLIVGLIWYSAAGLRLDRRAVITFTAAGLLILSGRLPEPWASTARPLLVAALVGWLAYRHLIRDRSGWQTPREVALTFIPIPAMAMASTVMGRLGQVLPPPGPPRSQFEILGLDSEPELLTRIAQTSVVEEGTSALMTIGMYRRGVPVWLIFVINGLLRMDIHLYAGWGSVGPVLMAVTMTGLYLHFGRLRPLIVAHAVFDLAVSHLPGQVSGPVLLILTLTATAALVAWVIRLNRQAETLQTQLGHAQALAIDRPRDDAPSGERPPAQPTASTTP</sequence>
<feature type="transmembrane region" description="Helical" evidence="2">
    <location>
        <begin position="213"/>
        <end position="230"/>
    </location>
</feature>
<organism evidence="3 4">
    <name type="scientific">Spongiactinospora gelatinilytica</name>
    <dbReference type="NCBI Taxonomy" id="2666298"/>
    <lineage>
        <taxon>Bacteria</taxon>
        <taxon>Bacillati</taxon>
        <taxon>Actinomycetota</taxon>
        <taxon>Actinomycetes</taxon>
        <taxon>Streptosporangiales</taxon>
        <taxon>Streptosporangiaceae</taxon>
        <taxon>Spongiactinospora</taxon>
    </lineage>
</organism>
<keyword evidence="4" id="KW-1185">Reference proteome</keyword>
<feature type="transmembrane region" description="Helical" evidence="2">
    <location>
        <begin position="279"/>
        <end position="304"/>
    </location>
</feature>
<evidence type="ECO:0000256" key="2">
    <source>
        <dbReference type="SAM" id="Phobius"/>
    </source>
</evidence>
<evidence type="ECO:0000256" key="1">
    <source>
        <dbReference type="SAM" id="MobiDB-lite"/>
    </source>
</evidence>
<feature type="transmembrane region" description="Helical" evidence="2">
    <location>
        <begin position="237"/>
        <end position="259"/>
    </location>
</feature>
<name>A0A2W2F660_9ACTN</name>
<dbReference type="RefSeq" id="WP_111170843.1">
    <property type="nucleotide sequence ID" value="NZ_POUA01000334.1"/>
</dbReference>
<keyword evidence="2" id="KW-0812">Transmembrane</keyword>
<feature type="region of interest" description="Disordered" evidence="1">
    <location>
        <begin position="326"/>
        <end position="348"/>
    </location>
</feature>
<evidence type="ECO:0000313" key="4">
    <source>
        <dbReference type="Proteomes" id="UP000248544"/>
    </source>
</evidence>